<sequence>MTLFRMPAFLKQMRIANQRHQFCNNSATPLVIMVEMIPSRYVLSPGDELEMTVNGRPSDVGLSVIFHRDCVQIYAAWDVDPKVTINGQPAVSDWDTPGPDLRP</sequence>
<organism evidence="1 2">
    <name type="scientific">Edaphosphingomonas laterariae</name>
    <dbReference type="NCBI Taxonomy" id="861865"/>
    <lineage>
        <taxon>Bacteria</taxon>
        <taxon>Pseudomonadati</taxon>
        <taxon>Pseudomonadota</taxon>
        <taxon>Alphaproteobacteria</taxon>
        <taxon>Sphingomonadales</taxon>
        <taxon>Rhizorhabdaceae</taxon>
        <taxon>Edaphosphingomonas</taxon>
    </lineage>
</organism>
<evidence type="ECO:0000313" key="2">
    <source>
        <dbReference type="Proteomes" id="UP000198281"/>
    </source>
</evidence>
<dbReference type="AlphaFoldDB" id="A0A239JFX9"/>
<reference evidence="2" key="1">
    <citation type="submission" date="2017-06" db="EMBL/GenBank/DDBJ databases">
        <authorList>
            <person name="Varghese N."/>
            <person name="Submissions S."/>
        </authorList>
    </citation>
    <scope>NUCLEOTIDE SEQUENCE [LARGE SCALE GENOMIC DNA]</scope>
    <source>
        <strain evidence="2">LNB2</strain>
    </source>
</reference>
<name>A0A239JFX9_9SPHN</name>
<dbReference type="OrthoDB" id="8481930at2"/>
<accession>A0A239JFX9</accession>
<evidence type="ECO:0000313" key="1">
    <source>
        <dbReference type="EMBL" id="SNT04727.1"/>
    </source>
</evidence>
<dbReference type="RefSeq" id="WP_089220990.1">
    <property type="nucleotide sequence ID" value="NZ_FZOS01000034.1"/>
</dbReference>
<proteinExistence type="predicted"/>
<dbReference type="Proteomes" id="UP000198281">
    <property type="component" value="Unassembled WGS sequence"/>
</dbReference>
<protein>
    <submittedName>
        <fullName evidence="1">Uncharacterized protein</fullName>
    </submittedName>
</protein>
<dbReference type="EMBL" id="FZOS01000034">
    <property type="protein sequence ID" value="SNT04727.1"/>
    <property type="molecule type" value="Genomic_DNA"/>
</dbReference>
<keyword evidence="2" id="KW-1185">Reference proteome</keyword>
<gene>
    <name evidence="1" type="ORF">SAMN06295912_13419</name>
</gene>